<evidence type="ECO:0000256" key="3">
    <source>
        <dbReference type="ARBA" id="ARBA00022777"/>
    </source>
</evidence>
<evidence type="ECO:0000313" key="6">
    <source>
        <dbReference type="EMBL" id="MBD8488275.1"/>
    </source>
</evidence>
<keyword evidence="3 4" id="KW-0418">Kinase</keyword>
<dbReference type="PANTHER" id="PTHR43320">
    <property type="entry name" value="SUGAR KINASE"/>
    <property type="match status" value="1"/>
</dbReference>
<evidence type="ECO:0000256" key="4">
    <source>
        <dbReference type="RuleBase" id="RU003704"/>
    </source>
</evidence>
<keyword evidence="2 4" id="KW-0808">Transferase</keyword>
<dbReference type="InterPro" id="IPR011611">
    <property type="entry name" value="PfkB_dom"/>
</dbReference>
<sequence length="334" mass="36422">MNKKYNVVGMGNALVDMEFQVSDAFLSANGVEKGLMTLVDEERQNELMKVIDTAEAKKQCGGSAANSIIAVSQFGGSSYYNCKVANDTLGKFFVEDLKASGVDHNLNVEALEEGITGKCLVMVTDDAERTMNTFLGITQEFSTKDINEAIINDAEYLYIEGYLVTSPNGKAAMKQAKKLAEQSGTKVALTFSDPAMVKYFKEGFDEVIGASVDLLFANEEEAMLYTGKDNLQEAREELKKVAKHFVITQGKNGAMIYDGDTFIDIEPYKTEAVDSNGAGDMFAGAFLYGITNGHSYASSGKLASLASSRIVSQFGPRLEWHEAKEVLEKLKPEL</sequence>
<dbReference type="SUPFAM" id="SSF53613">
    <property type="entry name" value="Ribokinase-like"/>
    <property type="match status" value="1"/>
</dbReference>
<proteinExistence type="inferred from homology"/>
<protein>
    <submittedName>
        <fullName evidence="6">Adenosine kinase</fullName>
    </submittedName>
</protein>
<dbReference type="PRINTS" id="PR00990">
    <property type="entry name" value="RIBOKINASE"/>
</dbReference>
<dbReference type="PANTHER" id="PTHR43320:SF3">
    <property type="entry name" value="CARBOHYDRATE KINASE PFKB DOMAIN-CONTAINING PROTEIN"/>
    <property type="match status" value="1"/>
</dbReference>
<accession>A0ABR9AHS6</accession>
<dbReference type="EMBL" id="JACYTQ010000002">
    <property type="protein sequence ID" value="MBD8488275.1"/>
    <property type="molecule type" value="Genomic_DNA"/>
</dbReference>
<dbReference type="Pfam" id="PF00294">
    <property type="entry name" value="PfkB"/>
    <property type="match status" value="1"/>
</dbReference>
<keyword evidence="7" id="KW-1185">Reference proteome</keyword>
<name>A0ABR9AHS6_9BACT</name>
<dbReference type="Proteomes" id="UP000647133">
    <property type="component" value="Unassembled WGS sequence"/>
</dbReference>
<evidence type="ECO:0000256" key="2">
    <source>
        <dbReference type="ARBA" id="ARBA00022679"/>
    </source>
</evidence>
<dbReference type="InterPro" id="IPR052700">
    <property type="entry name" value="Carb_kinase_PfkB-like"/>
</dbReference>
<dbReference type="CDD" id="cd01168">
    <property type="entry name" value="adenosine_kinase"/>
    <property type="match status" value="1"/>
</dbReference>
<dbReference type="InterPro" id="IPR002173">
    <property type="entry name" value="Carboh/pur_kinase_PfkB_CS"/>
</dbReference>
<comment type="caution">
    <text evidence="6">The sequence shown here is derived from an EMBL/GenBank/DDBJ whole genome shotgun (WGS) entry which is preliminary data.</text>
</comment>
<comment type="similarity">
    <text evidence="1 4">Belongs to the carbohydrate kinase PfkB family.</text>
</comment>
<dbReference type="InterPro" id="IPR002139">
    <property type="entry name" value="Ribo/fructo_kinase"/>
</dbReference>
<dbReference type="Gene3D" id="3.40.1190.20">
    <property type="match status" value="1"/>
</dbReference>
<dbReference type="Gene3D" id="3.30.1110.10">
    <property type="match status" value="1"/>
</dbReference>
<gene>
    <name evidence="6" type="ORF">IFO69_05910</name>
</gene>
<evidence type="ECO:0000313" key="7">
    <source>
        <dbReference type="Proteomes" id="UP000647133"/>
    </source>
</evidence>
<organism evidence="6 7">
    <name type="scientific">Echinicola arenosa</name>
    <dbReference type="NCBI Taxonomy" id="2774144"/>
    <lineage>
        <taxon>Bacteria</taxon>
        <taxon>Pseudomonadati</taxon>
        <taxon>Bacteroidota</taxon>
        <taxon>Cytophagia</taxon>
        <taxon>Cytophagales</taxon>
        <taxon>Cyclobacteriaceae</taxon>
        <taxon>Echinicola</taxon>
    </lineage>
</organism>
<reference evidence="6 7" key="1">
    <citation type="submission" date="2020-09" db="EMBL/GenBank/DDBJ databases">
        <title>Echinicola sp. CAU 1574 isolated from sand of Sido Beach.</title>
        <authorList>
            <person name="Kim W."/>
        </authorList>
    </citation>
    <scope>NUCLEOTIDE SEQUENCE [LARGE SCALE GENOMIC DNA]</scope>
    <source>
        <strain evidence="6 7">CAU 1574</strain>
    </source>
</reference>
<evidence type="ECO:0000256" key="1">
    <source>
        <dbReference type="ARBA" id="ARBA00010688"/>
    </source>
</evidence>
<feature type="domain" description="Carbohydrate kinase PfkB" evidence="5">
    <location>
        <begin position="50"/>
        <end position="318"/>
    </location>
</feature>
<dbReference type="RefSeq" id="WP_192009157.1">
    <property type="nucleotide sequence ID" value="NZ_JACYTQ010000002.1"/>
</dbReference>
<dbReference type="PROSITE" id="PS00584">
    <property type="entry name" value="PFKB_KINASES_2"/>
    <property type="match status" value="1"/>
</dbReference>
<dbReference type="InterPro" id="IPR029056">
    <property type="entry name" value="Ribokinase-like"/>
</dbReference>
<evidence type="ECO:0000259" key="5">
    <source>
        <dbReference type="Pfam" id="PF00294"/>
    </source>
</evidence>
<dbReference type="GO" id="GO:0016301">
    <property type="term" value="F:kinase activity"/>
    <property type="evidence" value="ECO:0007669"/>
    <property type="project" value="UniProtKB-KW"/>
</dbReference>